<dbReference type="SUPFAM" id="SSF56808">
    <property type="entry name" value="Ribosomal protein L1"/>
    <property type="match status" value="1"/>
</dbReference>
<evidence type="ECO:0000313" key="2">
    <source>
        <dbReference type="Proteomes" id="UP001642540"/>
    </source>
</evidence>
<dbReference type="InterPro" id="IPR028364">
    <property type="entry name" value="Ribosomal_uL1/biogenesis"/>
</dbReference>
<evidence type="ECO:0008006" key="3">
    <source>
        <dbReference type="Google" id="ProtNLM"/>
    </source>
</evidence>
<dbReference type="Gene3D" id="3.40.50.790">
    <property type="match status" value="1"/>
</dbReference>
<proteinExistence type="predicted"/>
<accession>A0ABP1QNX4</accession>
<dbReference type="InterPro" id="IPR023674">
    <property type="entry name" value="Ribosomal_uL1-like"/>
</dbReference>
<evidence type="ECO:0000313" key="1">
    <source>
        <dbReference type="EMBL" id="CAL8109512.1"/>
    </source>
</evidence>
<dbReference type="InterPro" id="IPR016095">
    <property type="entry name" value="Ribosomal_uL1_3-a/b-sand"/>
</dbReference>
<organism evidence="1 2">
    <name type="scientific">Orchesella dallaii</name>
    <dbReference type="NCBI Taxonomy" id="48710"/>
    <lineage>
        <taxon>Eukaryota</taxon>
        <taxon>Metazoa</taxon>
        <taxon>Ecdysozoa</taxon>
        <taxon>Arthropoda</taxon>
        <taxon>Hexapoda</taxon>
        <taxon>Collembola</taxon>
        <taxon>Entomobryomorpha</taxon>
        <taxon>Entomobryoidea</taxon>
        <taxon>Orchesellidae</taxon>
        <taxon>Orchesellinae</taxon>
        <taxon>Orchesella</taxon>
    </lineage>
</organism>
<comment type="caution">
    <text evidence="1">The sequence shown here is derived from an EMBL/GenBank/DDBJ whole genome shotgun (WGS) entry which is preliminary data.</text>
</comment>
<dbReference type="EMBL" id="CAXLJM020000041">
    <property type="protein sequence ID" value="CAL8109512.1"/>
    <property type="molecule type" value="Genomic_DNA"/>
</dbReference>
<name>A0ABP1QNX4_9HEXA</name>
<dbReference type="Pfam" id="PF00687">
    <property type="entry name" value="Ribosomal_L1"/>
    <property type="match status" value="1"/>
</dbReference>
<reference evidence="1 2" key="1">
    <citation type="submission" date="2024-08" db="EMBL/GenBank/DDBJ databases">
        <authorList>
            <person name="Cucini C."/>
            <person name="Frati F."/>
        </authorList>
    </citation>
    <scope>NUCLEOTIDE SEQUENCE [LARGE SCALE GENOMIC DNA]</scope>
</reference>
<keyword evidence="2" id="KW-1185">Reference proteome</keyword>
<dbReference type="Proteomes" id="UP001642540">
    <property type="component" value="Unassembled WGS sequence"/>
</dbReference>
<protein>
    <recommendedName>
        <fullName evidence="3">Ribosomal L1 domain-containing protein 1</fullName>
    </recommendedName>
</protein>
<sequence>MGESKSTTKTVPTGFEVAQVKAAAKALLKFTSKTKSDALFMDSPSRILMDITAFKIPTGKDHFYNIRLPHTPFTDLTELDVLLVVPDINEKDPDHIVGEVKDEIMNSTHADRIKVREIMTFKQFRDDYSTFEAKRALAKSLDVLIADNKIFKMLPGILGREFFKKKKYPLSIPGRKFQKADIGEQVYLALQKTTLNVSLNGLNSTVVVGHDTLNDKELAENATAIVSWLGSSFPGGWSNIQKLSLHVGHKDMPPLPIYFSTGSTNDVKKRPRTKGGIVDEPIEDEISTQLGKRMKIFPSGDIKVLKSEDRDELDDIL</sequence>
<gene>
    <name evidence="1" type="ORF">ODALV1_LOCUS13437</name>
</gene>